<organism evidence="9 10">
    <name type="scientific">Engystomops pustulosus</name>
    <name type="common">Tungara frog</name>
    <name type="synonym">Physalaemus pustulosus</name>
    <dbReference type="NCBI Taxonomy" id="76066"/>
    <lineage>
        <taxon>Eukaryota</taxon>
        <taxon>Metazoa</taxon>
        <taxon>Chordata</taxon>
        <taxon>Craniata</taxon>
        <taxon>Vertebrata</taxon>
        <taxon>Euteleostomi</taxon>
        <taxon>Amphibia</taxon>
        <taxon>Batrachia</taxon>
        <taxon>Anura</taxon>
        <taxon>Neobatrachia</taxon>
        <taxon>Hyloidea</taxon>
        <taxon>Leptodactylidae</taxon>
        <taxon>Leiuperinae</taxon>
        <taxon>Engystomops</taxon>
    </lineage>
</organism>
<dbReference type="EMBL" id="WNYA01000006">
    <property type="protein sequence ID" value="KAG8566332.1"/>
    <property type="molecule type" value="Genomic_DNA"/>
</dbReference>
<dbReference type="GO" id="GO:0003682">
    <property type="term" value="F:chromatin binding"/>
    <property type="evidence" value="ECO:0007669"/>
    <property type="project" value="TreeGrafter"/>
</dbReference>
<gene>
    <name evidence="9" type="ORF">GDO81_013189</name>
</gene>
<feature type="compositionally biased region" description="Basic and acidic residues" evidence="7">
    <location>
        <begin position="163"/>
        <end position="179"/>
    </location>
</feature>
<sequence length="490" mass="54253">MSMKASACRPRRDDPLSGEEPQESSGLAGRSRPQPGERGQKKAQAGLSDPCGKLALEAGALADKGAGGAAGAVVTGAGAATTAATGQGQAPASSSTSPGLRWRPPLRGGAGAGACLKQIVLLQLDLIEQQQHRIQERERQIGELRAEKDTLLARIERMERRMQLVRKDSEKDKQRRESAADMPEGPLPESAGGGEFPPEASPQLPGLTPKPFSYGRNAKGHKRKSAFGSTEHRTPVKRPTSDLVKMKGKMSRLPTEAEDAEPGGSVSEMGCRRELRSKETPEKSQSPADTPLRSAWTSTAVSSFKDSEPNTGERDSLPYLATTDMYLCRWHQPPPSPLREPSPKKEECVAIPSWREHPIEPLPDLNASEVPENLDDAVFAKRHAKLELDEKRRKRWDIQRIREQRILQRLQLRMYKKKGSQESEPEVTTFFPEPDDVESVMITPYLPVVAFGRSLPKITPQSFELPWLDDRSRCRIEMQKKQTPHRTPRK</sequence>
<dbReference type="Pfam" id="PF15275">
    <property type="entry name" value="PEHE"/>
    <property type="match status" value="1"/>
</dbReference>
<dbReference type="AlphaFoldDB" id="A0AAV7AYV6"/>
<protein>
    <recommendedName>
        <fullName evidence="8">PEHE domain-containing protein</fullName>
    </recommendedName>
</protein>
<evidence type="ECO:0000256" key="1">
    <source>
        <dbReference type="ARBA" id="ARBA00004324"/>
    </source>
</evidence>
<dbReference type="Pfam" id="PF16801">
    <property type="entry name" value="MSL1_dimer"/>
    <property type="match status" value="1"/>
</dbReference>
<dbReference type="GO" id="GO:0006325">
    <property type="term" value="P:chromatin organization"/>
    <property type="evidence" value="ECO:0007669"/>
    <property type="project" value="UniProtKB-KW"/>
</dbReference>
<evidence type="ECO:0000313" key="9">
    <source>
        <dbReference type="EMBL" id="KAG8566332.1"/>
    </source>
</evidence>
<dbReference type="Proteomes" id="UP000824782">
    <property type="component" value="Unassembled WGS sequence"/>
</dbReference>
<dbReference type="FunFam" id="1.20.5.170:FF:000047">
    <property type="entry name" value="male-specific lethal 1 homolog isoform X1"/>
    <property type="match status" value="1"/>
</dbReference>
<comment type="subcellular location">
    <subcellularLocation>
        <location evidence="1">Nucleus speckle</location>
    </subcellularLocation>
    <subcellularLocation>
        <location evidence="2">Nucleus</location>
        <location evidence="2">Nucleoplasm</location>
    </subcellularLocation>
</comment>
<keyword evidence="5" id="KW-0539">Nucleus</keyword>
<evidence type="ECO:0000256" key="7">
    <source>
        <dbReference type="SAM" id="MobiDB-lite"/>
    </source>
</evidence>
<evidence type="ECO:0000256" key="6">
    <source>
        <dbReference type="ARBA" id="ARBA00061695"/>
    </source>
</evidence>
<evidence type="ECO:0000313" key="10">
    <source>
        <dbReference type="Proteomes" id="UP000824782"/>
    </source>
</evidence>
<dbReference type="Gene3D" id="1.20.5.170">
    <property type="match status" value="1"/>
</dbReference>
<feature type="region of interest" description="Disordered" evidence="7">
    <location>
        <begin position="80"/>
        <end position="108"/>
    </location>
</feature>
<dbReference type="PANTHER" id="PTHR21656">
    <property type="entry name" value="MALE-SPECIFIC LETHAL-1 PROTEIN"/>
    <property type="match status" value="1"/>
</dbReference>
<dbReference type="InterPro" id="IPR031840">
    <property type="entry name" value="MSL1_dimer"/>
</dbReference>
<comment type="caution">
    <text evidence="9">The sequence shown here is derived from an EMBL/GenBank/DDBJ whole genome shotgun (WGS) entry which is preliminary data.</text>
</comment>
<accession>A0AAV7AYV6</accession>
<dbReference type="InterPro" id="IPR026711">
    <property type="entry name" value="Msl-1"/>
</dbReference>
<dbReference type="SMART" id="SM01300">
    <property type="entry name" value="PEHE"/>
    <property type="match status" value="1"/>
</dbReference>
<dbReference type="GO" id="GO:0016607">
    <property type="term" value="C:nuclear speck"/>
    <property type="evidence" value="ECO:0007669"/>
    <property type="project" value="UniProtKB-SubCell"/>
</dbReference>
<proteinExistence type="inferred from homology"/>
<feature type="compositionally biased region" description="Basic and acidic residues" evidence="7">
    <location>
        <begin position="270"/>
        <end position="282"/>
    </location>
</feature>
<dbReference type="GO" id="GO:0045893">
    <property type="term" value="P:positive regulation of DNA-templated transcription"/>
    <property type="evidence" value="ECO:0007669"/>
    <property type="project" value="UniProtKB-ARBA"/>
</dbReference>
<dbReference type="Gene3D" id="6.10.250.2000">
    <property type="match status" value="1"/>
</dbReference>
<feature type="region of interest" description="Disordered" evidence="7">
    <location>
        <begin position="1"/>
        <end position="48"/>
    </location>
</feature>
<evidence type="ECO:0000259" key="8">
    <source>
        <dbReference type="PROSITE" id="PS52052"/>
    </source>
</evidence>
<keyword evidence="10" id="KW-1185">Reference proteome</keyword>
<keyword evidence="3" id="KW-0156">Chromatin regulator</keyword>
<dbReference type="PROSITE" id="PS52052">
    <property type="entry name" value="PEHE"/>
    <property type="match status" value="1"/>
</dbReference>
<feature type="compositionally biased region" description="Low complexity" evidence="7">
    <location>
        <begin position="80"/>
        <end position="90"/>
    </location>
</feature>
<dbReference type="InterPro" id="IPR029332">
    <property type="entry name" value="PEHE_dom"/>
</dbReference>
<feature type="region of interest" description="Disordered" evidence="7">
    <location>
        <begin position="163"/>
        <end position="316"/>
    </location>
</feature>
<dbReference type="GO" id="GO:0072487">
    <property type="term" value="C:MSL complex"/>
    <property type="evidence" value="ECO:0007669"/>
    <property type="project" value="InterPro"/>
</dbReference>
<evidence type="ECO:0000256" key="2">
    <source>
        <dbReference type="ARBA" id="ARBA00004642"/>
    </source>
</evidence>
<feature type="compositionally biased region" description="Polar residues" evidence="7">
    <location>
        <begin position="295"/>
        <end position="304"/>
    </location>
</feature>
<name>A0AAV7AYV6_ENGPU</name>
<evidence type="ECO:0000256" key="5">
    <source>
        <dbReference type="ARBA" id="ARBA00023242"/>
    </source>
</evidence>
<evidence type="ECO:0000256" key="4">
    <source>
        <dbReference type="ARBA" id="ARBA00023054"/>
    </source>
</evidence>
<evidence type="ECO:0000256" key="3">
    <source>
        <dbReference type="ARBA" id="ARBA00022853"/>
    </source>
</evidence>
<keyword evidence="4" id="KW-0175">Coiled coil</keyword>
<feature type="domain" description="PEHE" evidence="8">
    <location>
        <begin position="348"/>
        <end position="467"/>
    </location>
</feature>
<comment type="similarity">
    <text evidence="6">Belongs to the msl-1 family.</text>
</comment>
<reference evidence="9" key="1">
    <citation type="thesis" date="2020" institute="ProQuest LLC" country="789 East Eisenhower Parkway, Ann Arbor, MI, USA">
        <title>Comparative Genomics and Chromosome Evolution.</title>
        <authorList>
            <person name="Mudd A.B."/>
        </authorList>
    </citation>
    <scope>NUCLEOTIDE SEQUENCE</scope>
    <source>
        <strain evidence="9">237g6f4</strain>
        <tissue evidence="9">Blood</tissue>
    </source>
</reference>
<dbReference type="PANTHER" id="PTHR21656:SF2">
    <property type="entry name" value="MALE-SPECIFIC LETHAL 1 HOMOLOG"/>
    <property type="match status" value="1"/>
</dbReference>
<feature type="compositionally biased region" description="Basic and acidic residues" evidence="7">
    <location>
        <begin position="305"/>
        <end position="316"/>
    </location>
</feature>
<feature type="compositionally biased region" description="Low complexity" evidence="7">
    <location>
        <begin position="98"/>
        <end position="107"/>
    </location>
</feature>